<evidence type="ECO:0000256" key="1">
    <source>
        <dbReference type="ARBA" id="ARBA00022614"/>
    </source>
</evidence>
<feature type="non-terminal residue" evidence="4">
    <location>
        <position position="1"/>
    </location>
</feature>
<dbReference type="RefSeq" id="XP_002735419.2">
    <property type="nucleotide sequence ID" value="XM_002735373.2"/>
</dbReference>
<evidence type="ECO:0000256" key="2">
    <source>
        <dbReference type="ARBA" id="ARBA00022737"/>
    </source>
</evidence>
<dbReference type="InterPro" id="IPR032675">
    <property type="entry name" value="LRR_dom_sf"/>
</dbReference>
<dbReference type="InterPro" id="IPR001611">
    <property type="entry name" value="Leu-rich_rpt"/>
</dbReference>
<organism evidence="3 4">
    <name type="scientific">Saccoglossus kowalevskii</name>
    <name type="common">Acorn worm</name>
    <dbReference type="NCBI Taxonomy" id="10224"/>
    <lineage>
        <taxon>Eukaryota</taxon>
        <taxon>Metazoa</taxon>
        <taxon>Hemichordata</taxon>
        <taxon>Enteropneusta</taxon>
        <taxon>Harrimaniidae</taxon>
        <taxon>Saccoglossus</taxon>
    </lineage>
</organism>
<dbReference type="SUPFAM" id="SSF52058">
    <property type="entry name" value="L domain-like"/>
    <property type="match status" value="1"/>
</dbReference>
<accession>A0ABM0GR14</accession>
<keyword evidence="3" id="KW-1185">Reference proteome</keyword>
<dbReference type="Gene3D" id="3.80.10.10">
    <property type="entry name" value="Ribonuclease Inhibitor"/>
    <property type="match status" value="1"/>
</dbReference>
<sequence length="151" mass="17512">DVNLSYQDLGHRYQLENFVRVLKRLIRVKRLNLADNTLTNLQSVSLPRCTHLTLCMNYFEHFKYLPKAPQLKILNLADNHIQTLDGLAVLRKRTPLESLDLRGNPLVFTENYRYRVFKTLPDLKELDGIPKLSTDDTQEYYGDNASSCVVS</sequence>
<evidence type="ECO:0000313" key="3">
    <source>
        <dbReference type="Proteomes" id="UP000694865"/>
    </source>
</evidence>
<dbReference type="Proteomes" id="UP000694865">
    <property type="component" value="Unplaced"/>
</dbReference>
<dbReference type="GeneID" id="100367418"/>
<gene>
    <name evidence="4" type="primary">LOC100367418</name>
</gene>
<evidence type="ECO:0000313" key="4">
    <source>
        <dbReference type="RefSeq" id="XP_002735419.2"/>
    </source>
</evidence>
<name>A0ABM0GR14_SACKO</name>
<proteinExistence type="predicted"/>
<reference evidence="4" key="1">
    <citation type="submission" date="2025-08" db="UniProtKB">
        <authorList>
            <consortium name="RefSeq"/>
        </authorList>
    </citation>
    <scope>IDENTIFICATION</scope>
    <source>
        <tissue evidence="4">Testes</tissue>
    </source>
</reference>
<keyword evidence="2" id="KW-0677">Repeat</keyword>
<dbReference type="PROSITE" id="PS51450">
    <property type="entry name" value="LRR"/>
    <property type="match status" value="1"/>
</dbReference>
<dbReference type="PANTHER" id="PTHR18849">
    <property type="entry name" value="LEUCINE RICH REPEAT PROTEIN"/>
    <property type="match status" value="1"/>
</dbReference>
<protein>
    <submittedName>
        <fullName evidence="4">Protein tilB homolog</fullName>
    </submittedName>
</protein>
<dbReference type="PANTHER" id="PTHR18849:SF4">
    <property type="entry name" value="GENE 29133-RELATED"/>
    <property type="match status" value="1"/>
</dbReference>
<keyword evidence="1" id="KW-0433">Leucine-rich repeat</keyword>